<name>G2KRW4_MICAA</name>
<reference evidence="1 2" key="1">
    <citation type="journal article" date="2011" name="BMC Genomics">
        <title>Genomic insights into an obligate epibiotic bacterial predator: Micavibrio aeruginosavorus ARL-13.</title>
        <authorList>
            <person name="Wang Z."/>
            <person name="Kadouri D."/>
            <person name="Wu M."/>
        </authorList>
    </citation>
    <scope>NUCLEOTIDE SEQUENCE [LARGE SCALE GENOMIC DNA]</scope>
    <source>
        <strain evidence="1 2">ARL-13</strain>
    </source>
</reference>
<evidence type="ECO:0000313" key="1">
    <source>
        <dbReference type="EMBL" id="AEP10072.1"/>
    </source>
</evidence>
<evidence type="ECO:0000313" key="2">
    <source>
        <dbReference type="Proteomes" id="UP000009286"/>
    </source>
</evidence>
<dbReference type="Proteomes" id="UP000009286">
    <property type="component" value="Chromosome"/>
</dbReference>
<accession>G2KRW4</accession>
<dbReference type="KEGG" id="mai:MICA_1760"/>
<dbReference type="EMBL" id="CP002382">
    <property type="protein sequence ID" value="AEP10072.1"/>
    <property type="molecule type" value="Genomic_DNA"/>
</dbReference>
<gene>
    <name evidence="1" type="ordered locus">MICA_1760</name>
</gene>
<proteinExistence type="predicted"/>
<organism evidence="1 2">
    <name type="scientific">Micavibrio aeruginosavorus (strain ARL-13)</name>
    <dbReference type="NCBI Taxonomy" id="856793"/>
    <lineage>
        <taxon>Bacteria</taxon>
        <taxon>Pseudomonadati</taxon>
        <taxon>Bdellovibrionota</taxon>
        <taxon>Bdellovibrionia</taxon>
        <taxon>Bdellovibrionales</taxon>
        <taxon>Pseudobdellovibrionaceae</taxon>
        <taxon>Micavibrio</taxon>
    </lineage>
</organism>
<protein>
    <submittedName>
        <fullName evidence="1">Uncharacterized protein</fullName>
    </submittedName>
</protein>
<dbReference type="HOGENOM" id="CLU_3154815_0_0_5"/>
<sequence>MCNTLFFMTLFPYETGFSPCPSNKIPCCAGKSFYYNKLNFYRTGAKSP</sequence>
<dbReference type="STRING" id="856793.MICA_1760"/>
<keyword evidence="2" id="KW-1185">Reference proteome</keyword>
<dbReference type="AlphaFoldDB" id="G2KRW4"/>